<evidence type="ECO:0000313" key="4">
    <source>
        <dbReference type="Proteomes" id="UP000682733"/>
    </source>
</evidence>
<evidence type="ECO:0000313" key="2">
    <source>
        <dbReference type="EMBL" id="CAF1668778.1"/>
    </source>
</evidence>
<dbReference type="Proteomes" id="UP000682733">
    <property type="component" value="Unassembled WGS sequence"/>
</dbReference>
<accession>A0A8S2Y6P9</accession>
<evidence type="ECO:0000256" key="1">
    <source>
        <dbReference type="SAM" id="MobiDB-lite"/>
    </source>
</evidence>
<organism evidence="3 4">
    <name type="scientific">Didymodactylos carnosus</name>
    <dbReference type="NCBI Taxonomy" id="1234261"/>
    <lineage>
        <taxon>Eukaryota</taxon>
        <taxon>Metazoa</taxon>
        <taxon>Spiralia</taxon>
        <taxon>Gnathifera</taxon>
        <taxon>Rotifera</taxon>
        <taxon>Eurotatoria</taxon>
        <taxon>Bdelloidea</taxon>
        <taxon>Philodinida</taxon>
        <taxon>Philodinidae</taxon>
        <taxon>Didymodactylos</taxon>
    </lineage>
</organism>
<feature type="region of interest" description="Disordered" evidence="1">
    <location>
        <begin position="1"/>
        <end position="22"/>
    </location>
</feature>
<dbReference type="EMBL" id="CAJNOK010073476">
    <property type="protein sequence ID" value="CAF1668778.1"/>
    <property type="molecule type" value="Genomic_DNA"/>
</dbReference>
<dbReference type="AlphaFoldDB" id="A0A8S2Y6P9"/>
<dbReference type="Proteomes" id="UP000677228">
    <property type="component" value="Unassembled WGS sequence"/>
</dbReference>
<name>A0A8S2Y6P9_9BILA</name>
<sequence length="22" mass="2458">MNYGCPSELLTDRGPSTMSREL</sequence>
<proteinExistence type="predicted"/>
<comment type="caution">
    <text evidence="3">The sequence shown here is derived from an EMBL/GenBank/DDBJ whole genome shotgun (WGS) entry which is preliminary data.</text>
</comment>
<dbReference type="EMBL" id="CAJOBA010106301">
    <property type="protein sequence ID" value="CAF4538544.1"/>
    <property type="molecule type" value="Genomic_DNA"/>
</dbReference>
<protein>
    <submittedName>
        <fullName evidence="3">Uncharacterized protein</fullName>
    </submittedName>
</protein>
<evidence type="ECO:0000313" key="3">
    <source>
        <dbReference type="EMBL" id="CAF4538544.1"/>
    </source>
</evidence>
<reference evidence="3" key="1">
    <citation type="submission" date="2021-02" db="EMBL/GenBank/DDBJ databases">
        <authorList>
            <person name="Nowell W R."/>
        </authorList>
    </citation>
    <scope>NUCLEOTIDE SEQUENCE</scope>
</reference>
<gene>
    <name evidence="2" type="ORF">OVA965_LOCUS45615</name>
    <name evidence="3" type="ORF">TMI583_LOCUS49275</name>
</gene>
<feature type="non-terminal residue" evidence="3">
    <location>
        <position position="22"/>
    </location>
</feature>